<dbReference type="GO" id="GO:1901135">
    <property type="term" value="P:carbohydrate derivative metabolic process"/>
    <property type="evidence" value="ECO:0007669"/>
    <property type="project" value="InterPro"/>
</dbReference>
<dbReference type="HOGENOM" id="CLU_277828_0_0_7"/>
<dbReference type="PANTHER" id="PTHR10937:SF0">
    <property type="entry name" value="GLUTAMINE--FRUCTOSE-6-PHOSPHATE TRANSAMINASE (ISOMERIZING)"/>
    <property type="match status" value="1"/>
</dbReference>
<dbReference type="PROSITE" id="PS51464">
    <property type="entry name" value="SIS"/>
    <property type="match status" value="1"/>
</dbReference>
<accession>Q2LRK1</accession>
<reference evidence="10 11" key="1">
    <citation type="journal article" date="2007" name="Proc. Natl. Acad. Sci. U.S.A.">
        <title>The genome of Syntrophus aciditrophicus: life at the thermodynamic limit of microbial growth.</title>
        <authorList>
            <person name="McInerney M.J."/>
            <person name="Rohlin L."/>
            <person name="Mouttaki H."/>
            <person name="Kim U."/>
            <person name="Krupp R.S."/>
            <person name="Rios-Hernandez L."/>
            <person name="Sieber J."/>
            <person name="Struchtemeyer C.G."/>
            <person name="Bhattacharyya A."/>
            <person name="Campbell J.W."/>
            <person name="Gunsalus R.P."/>
        </authorList>
    </citation>
    <scope>NUCLEOTIDE SEQUENCE [LARGE SCALE GENOMIC DNA]</scope>
    <source>
        <strain evidence="10 11">SB</strain>
    </source>
</reference>
<name>Q2LRK1_SYNAS</name>
<evidence type="ECO:0000256" key="2">
    <source>
        <dbReference type="ARBA" id="ARBA00012916"/>
    </source>
</evidence>
<dbReference type="OrthoDB" id="9761808at2"/>
<dbReference type="CDD" id="cd05008">
    <property type="entry name" value="SIS_GlmS_GlmD_1"/>
    <property type="match status" value="1"/>
</dbReference>
<keyword evidence="7" id="KW-0315">Glutamine amidotransferase</keyword>
<feature type="domain" description="Glutamine amidotransferase type-2" evidence="8">
    <location>
        <begin position="198"/>
        <end position="536"/>
    </location>
</feature>
<evidence type="ECO:0000256" key="5">
    <source>
        <dbReference type="ARBA" id="ARBA00022679"/>
    </source>
</evidence>
<dbReference type="EMBL" id="CP000252">
    <property type="protein sequence ID" value="ABC76709.1"/>
    <property type="molecule type" value="Genomic_DNA"/>
</dbReference>
<evidence type="ECO:0000256" key="6">
    <source>
        <dbReference type="ARBA" id="ARBA00022737"/>
    </source>
</evidence>
<keyword evidence="11" id="KW-1185">Reference proteome</keyword>
<evidence type="ECO:0000256" key="1">
    <source>
        <dbReference type="ARBA" id="ARBA00001031"/>
    </source>
</evidence>
<gene>
    <name evidence="10" type="ORF">SYN_02923</name>
</gene>
<comment type="catalytic activity">
    <reaction evidence="1">
        <text>D-fructose 6-phosphate + L-glutamine = D-glucosamine 6-phosphate + L-glutamate</text>
        <dbReference type="Rhea" id="RHEA:13237"/>
        <dbReference type="ChEBI" id="CHEBI:29985"/>
        <dbReference type="ChEBI" id="CHEBI:58359"/>
        <dbReference type="ChEBI" id="CHEBI:58725"/>
        <dbReference type="ChEBI" id="CHEBI:61527"/>
        <dbReference type="EC" id="2.6.1.16"/>
    </reaction>
</comment>
<evidence type="ECO:0000313" key="11">
    <source>
        <dbReference type="Proteomes" id="UP000001933"/>
    </source>
</evidence>
<keyword evidence="5 10" id="KW-0808">Transferase</keyword>
<keyword evidence="6" id="KW-0677">Repeat</keyword>
<dbReference type="EC" id="2.6.1.16" evidence="2"/>
<dbReference type="InterPro" id="IPR046348">
    <property type="entry name" value="SIS_dom_sf"/>
</dbReference>
<evidence type="ECO:0000256" key="7">
    <source>
        <dbReference type="ARBA" id="ARBA00022962"/>
    </source>
</evidence>
<dbReference type="STRING" id="56780.SYN_02923"/>
<dbReference type="Proteomes" id="UP000001933">
    <property type="component" value="Chromosome"/>
</dbReference>
<dbReference type="Pfam" id="PF13537">
    <property type="entry name" value="GATase_7"/>
    <property type="match status" value="1"/>
</dbReference>
<dbReference type="InterPro" id="IPR017932">
    <property type="entry name" value="GATase_2_dom"/>
</dbReference>
<dbReference type="SUPFAM" id="SSF53697">
    <property type="entry name" value="SIS domain"/>
    <property type="match status" value="1"/>
</dbReference>
<dbReference type="GO" id="GO:0097367">
    <property type="term" value="F:carbohydrate derivative binding"/>
    <property type="evidence" value="ECO:0007669"/>
    <property type="project" value="InterPro"/>
</dbReference>
<dbReference type="Gene3D" id="3.60.20.10">
    <property type="entry name" value="Glutamine Phosphoribosylpyrophosphate, subunit 1, domain 1"/>
    <property type="match status" value="1"/>
</dbReference>
<dbReference type="InterPro" id="IPR001347">
    <property type="entry name" value="SIS_dom"/>
</dbReference>
<evidence type="ECO:0000256" key="3">
    <source>
        <dbReference type="ARBA" id="ARBA00016090"/>
    </source>
</evidence>
<feature type="domain" description="SIS" evidence="9">
    <location>
        <begin position="624"/>
        <end position="771"/>
    </location>
</feature>
<dbReference type="AlphaFoldDB" id="Q2LRK1"/>
<dbReference type="InterPro" id="IPR035466">
    <property type="entry name" value="GlmS/AgaS_SIS"/>
</dbReference>
<dbReference type="SUPFAM" id="SSF56235">
    <property type="entry name" value="N-terminal nucleophile aminohydrolases (Ntn hydrolases)"/>
    <property type="match status" value="1"/>
</dbReference>
<dbReference type="KEGG" id="sat:SYN_02923"/>
<dbReference type="PROSITE" id="PS51278">
    <property type="entry name" value="GATASE_TYPE_2"/>
    <property type="match status" value="1"/>
</dbReference>
<evidence type="ECO:0000259" key="9">
    <source>
        <dbReference type="PROSITE" id="PS51464"/>
    </source>
</evidence>
<evidence type="ECO:0000313" key="10">
    <source>
        <dbReference type="EMBL" id="ABC76709.1"/>
    </source>
</evidence>
<keyword evidence="4 10" id="KW-0032">Aminotransferase</keyword>
<dbReference type="PANTHER" id="PTHR10937">
    <property type="entry name" value="GLUCOSAMINE--FRUCTOSE-6-PHOSPHATE AMINOTRANSFERASE, ISOMERIZING"/>
    <property type="match status" value="1"/>
</dbReference>
<proteinExistence type="predicted"/>
<dbReference type="GO" id="GO:0004360">
    <property type="term" value="F:glutamine-fructose-6-phosphate transaminase (isomerizing) activity"/>
    <property type="evidence" value="ECO:0007669"/>
    <property type="project" value="UniProtKB-EC"/>
</dbReference>
<dbReference type="Pfam" id="PF01380">
    <property type="entry name" value="SIS"/>
    <property type="match status" value="1"/>
</dbReference>
<sequence>MIASEKLKFWTKSFRSLIRNTRILIGCPPQKVQGPAIILFPLEPATLCCGLAGILTVKGASMAPDDIQAAIRRILEGLQPMKEQNIQALNSGSIPLDSYLGGSRHLDSLGNALLDLKQDAAAEHLFFSEKETAALREQIHFLQNFLAAEESMLEQSAGHFTTLDLESINSRLVMLKDILWALDKDILNNIGRIASLACNRHGNGVSREAFRKYRKLNYLLNCLDRLEVRGRDSAGIQISFTLADEQAFENAVAFLRTNSLYDEFLRRIQPGDWLNGSIGISFKKREEKKESRGETTITFTYKTSAIIGELGRNVRELREGIAGDALFHEFARLETGFETAFAHTRWASVGSITDDNCHPVNNFTLTSKTDLSHGELPAACRDYPCYGKGNWLISVVLNGDIDNYAALRTALEAEREVIPREVTTDTKIIPLQIEKYLLSGHDLQEAFRLAVSDFEGSHAIAMVSNLAPEKVFLALKGSGQTIYVGIAPDSYIFASELYGLVEGTSRFVKMDGEKTPLESEDSEGEKTGQIFILDENGAGGISGISAFFYDGTPLMLTDRQVQQAEITTRDIDRGTYPHYFLKEITESALSVRKTLRGRYRISEDAGGKKQVTFNLGSDVLPEKLKTDIREGTIRRILVVGHGTAAVAGSAVADALERYLKDAPLTVEARIASELSGFCLHDDLSDTLVIPITQSGTTTDTNRAVAMAAQRGATVLAIVNRRQSDITTKAQGVFYTSDGRDIEMSVASTKAFYSQIIAGHILALFFAQFLKTLPDAAIASELAILEQAPDRMEQVLTQKEDIRRAVERFAKRKTYWAVVGSGPNKAAADEIRIKLSELCYKTISTDIVENKKHIDLSAEPLILVCAAGNPEAVLGDIVKDVAIFKAHKAAVTVFADADEGRFDGLADAVIRIPRSPLPLPVILNTVAGHLWGYYAAMSIDEDALFLKTYRSQINRTMVEQDKRKTSFYERIADRDFRRLIRDFSSRFHERRNQGAFSFTSVKTVSDIVLLLKYVVGKLPLEDYRHDFKNGGDLLSPIDLLDISLGQAIDELSRPIDAIRHQAKTVTVGTSRKEESLHGILFNLLKELNISTRMLVGKTIPELNRIQPAIAEIRGYTLYGINNLDADGNPGDEATIAIHKRGGISLEMTSRAETSKRLMGTKKIMARTRRLYIGRGKLDRMPIVILPVLDEGNAVRNLLLAHVAFHENLPLKKKINILGVKYNDIRNLTDEYNLPWEDAYLEKIPMEVLLGEAVETLVEDIRGKIADPKKEKEFT</sequence>
<dbReference type="InParanoid" id="Q2LRK1"/>
<evidence type="ECO:0000259" key="8">
    <source>
        <dbReference type="PROSITE" id="PS51278"/>
    </source>
</evidence>
<protein>
    <recommendedName>
        <fullName evidence="3">Glutamine--fructose-6-phosphate aminotransferase [isomerizing]</fullName>
        <ecNumber evidence="2">2.6.1.16</ecNumber>
    </recommendedName>
</protein>
<dbReference type="eggNOG" id="COG0449">
    <property type="taxonomic scope" value="Bacteria"/>
</dbReference>
<dbReference type="RefSeq" id="WP_011416742.1">
    <property type="nucleotide sequence ID" value="NC_007759.1"/>
</dbReference>
<dbReference type="InterPro" id="IPR029055">
    <property type="entry name" value="Ntn_hydrolases_N"/>
</dbReference>
<evidence type="ECO:0000256" key="4">
    <source>
        <dbReference type="ARBA" id="ARBA00022576"/>
    </source>
</evidence>
<organism evidence="10 11">
    <name type="scientific">Syntrophus aciditrophicus (strain SB)</name>
    <dbReference type="NCBI Taxonomy" id="56780"/>
    <lineage>
        <taxon>Bacteria</taxon>
        <taxon>Pseudomonadati</taxon>
        <taxon>Thermodesulfobacteriota</taxon>
        <taxon>Syntrophia</taxon>
        <taxon>Syntrophales</taxon>
        <taxon>Syntrophaceae</taxon>
        <taxon>Syntrophus</taxon>
    </lineage>
</organism>
<dbReference type="Gene3D" id="3.40.50.10490">
    <property type="entry name" value="Glucose-6-phosphate isomerase like protein, domain 1"/>
    <property type="match status" value="2"/>
</dbReference>